<name>A0AC34QJR9_9BILA</name>
<dbReference type="Proteomes" id="UP000887576">
    <property type="component" value="Unplaced"/>
</dbReference>
<reference evidence="2" key="1">
    <citation type="submission" date="2022-11" db="UniProtKB">
        <authorList>
            <consortium name="WormBaseParasite"/>
        </authorList>
    </citation>
    <scope>IDENTIFICATION</scope>
</reference>
<dbReference type="WBParaSite" id="JU765_v2.g16990.t1">
    <property type="protein sequence ID" value="JU765_v2.g16990.t1"/>
    <property type="gene ID" value="JU765_v2.g16990"/>
</dbReference>
<sequence length="347" mass="40061">MFWKQITFLLVLFHVSTTKNLVENGDIWSGESVFINRLTENVEGSGEEEFVPTTVAPAFKQDSSIKGIPTVFPKLPKAPSTISRSNTREYRRKQATKSEYATLGNHRQTFVGSVLDFLGFRAPEIEQKPQSQLDDTLMRLFYDNSRDYRPVQPTQQLSRANPVAFQCANGIEAAQSFNITKFMGQWYQVMYSDNNANLNHCRMMSYRLLNLIDFDRTYIGSTFETLEYSTDGTPFSPPQMHSGFGMVNQPGEIYFRTSRGNFNVNIIHTGPENVFEFYQYVILAVDCYYPIYVFARDPMVFQQRYEQQVIQVMKNKQLINDFSRALNFVKTVDFTTCLIPPNFFSPN</sequence>
<evidence type="ECO:0000313" key="2">
    <source>
        <dbReference type="WBParaSite" id="JU765_v2.g16990.t1"/>
    </source>
</evidence>
<accession>A0AC34QJR9</accession>
<proteinExistence type="predicted"/>
<organism evidence="1 2">
    <name type="scientific">Panagrolaimus sp. JU765</name>
    <dbReference type="NCBI Taxonomy" id="591449"/>
    <lineage>
        <taxon>Eukaryota</taxon>
        <taxon>Metazoa</taxon>
        <taxon>Ecdysozoa</taxon>
        <taxon>Nematoda</taxon>
        <taxon>Chromadorea</taxon>
        <taxon>Rhabditida</taxon>
        <taxon>Tylenchina</taxon>
        <taxon>Panagrolaimomorpha</taxon>
        <taxon>Panagrolaimoidea</taxon>
        <taxon>Panagrolaimidae</taxon>
        <taxon>Panagrolaimus</taxon>
    </lineage>
</organism>
<protein>
    <submittedName>
        <fullName evidence="2">Uncharacterized protein</fullName>
    </submittedName>
</protein>
<evidence type="ECO:0000313" key="1">
    <source>
        <dbReference type="Proteomes" id="UP000887576"/>
    </source>
</evidence>